<dbReference type="EMBL" id="HF559394">
    <property type="protein sequence ID" value="CCP24321.1"/>
    <property type="molecule type" value="Genomic_DNA"/>
</dbReference>
<dbReference type="Proteomes" id="UP000010466">
    <property type="component" value="Chromosome"/>
</dbReference>
<name>L0RXK4_MYCC1</name>
<evidence type="ECO:0000313" key="1">
    <source>
        <dbReference type="EMBL" id="CCP24321.1"/>
    </source>
</evidence>
<dbReference type="AlphaFoldDB" id="L0RXK4"/>
<protein>
    <submittedName>
        <fullName evidence="1">Uncharacterized protein</fullName>
    </submittedName>
</protein>
<keyword evidence="2" id="KW-1185">Reference proteome</keyword>
<proteinExistence type="predicted"/>
<accession>L0RXK4</accession>
<organism evidence="1 2">
    <name type="scientific">Mycoplasmopsis cynos (strain C142)</name>
    <name type="common">Mycoplasma cynos</name>
    <dbReference type="NCBI Taxonomy" id="1246955"/>
    <lineage>
        <taxon>Bacteria</taxon>
        <taxon>Bacillati</taxon>
        <taxon>Mycoplasmatota</taxon>
        <taxon>Mycoplasmoidales</taxon>
        <taxon>Metamycoplasmataceae</taxon>
        <taxon>Mycoplasmopsis</taxon>
    </lineage>
</organism>
<dbReference type="KEGG" id="mcy:MCYN_0589"/>
<dbReference type="HOGENOM" id="CLU_2718000_0_0_14"/>
<evidence type="ECO:0000313" key="2">
    <source>
        <dbReference type="Proteomes" id="UP000010466"/>
    </source>
</evidence>
<reference evidence="2" key="1">
    <citation type="journal article" date="2013" name="Genome Announc.">
        <title>Complete genome sequence of Mycoplasma cynos strain C142.</title>
        <authorList>
            <person name="Walker C.A."/>
            <person name="Mannering S.A."/>
            <person name="Shields S."/>
            <person name="Blake D.P."/>
            <person name="Brownlie J."/>
        </authorList>
    </citation>
    <scope>NUCLEOTIDE SEQUENCE [LARGE SCALE GENOMIC DNA]</scope>
    <source>
        <strain evidence="2">C142</strain>
    </source>
</reference>
<gene>
    <name evidence="1" type="primary">MCYN0589</name>
    <name evidence="1" type="ordered locus">MCYN_0589</name>
</gene>
<sequence length="72" mass="7955">MMIPFAGPPIEGLHGIIANLFKSNDTKATFKFIFAKAKVASTPACPPPITIASKLLFLSNIMFLFYQISQFF</sequence>